<evidence type="ECO:0000313" key="8">
    <source>
        <dbReference type="EMBL" id="MWA07058.1"/>
    </source>
</evidence>
<dbReference type="GO" id="GO:0003677">
    <property type="term" value="F:DNA binding"/>
    <property type="evidence" value="ECO:0007669"/>
    <property type="project" value="UniProtKB-KW"/>
</dbReference>
<dbReference type="InterPro" id="IPR007630">
    <property type="entry name" value="RNA_pol_sigma70_r4"/>
</dbReference>
<dbReference type="InterPro" id="IPR050239">
    <property type="entry name" value="Sigma-70_RNA_pol_init_factors"/>
</dbReference>
<dbReference type="SUPFAM" id="SSF88659">
    <property type="entry name" value="Sigma3 and sigma4 domains of RNA polymerase sigma factors"/>
    <property type="match status" value="1"/>
</dbReference>
<keyword evidence="3" id="KW-0238">DNA-binding</keyword>
<dbReference type="InterPro" id="IPR036388">
    <property type="entry name" value="WH-like_DNA-bd_sf"/>
</dbReference>
<comment type="caution">
    <text evidence="8">The sequence shown here is derived from an EMBL/GenBank/DDBJ whole genome shotgun (WGS) entry which is preliminary data.</text>
</comment>
<dbReference type="Pfam" id="PF04542">
    <property type="entry name" value="Sigma70_r2"/>
    <property type="match status" value="1"/>
</dbReference>
<reference evidence="8" key="1">
    <citation type="submission" date="2019-12" db="EMBL/GenBank/DDBJ databases">
        <title>Actinomadura physcomitrii sp. nov., a novel actinomycete isolated from moss [Physcomitrium sphaericum (Ludw) Fuernr].</title>
        <authorList>
            <person name="Zhuang X."/>
        </authorList>
    </citation>
    <scope>NUCLEOTIDE SEQUENCE [LARGE SCALE GENOMIC DNA]</scope>
    <source>
        <strain evidence="8">LD22</strain>
    </source>
</reference>
<gene>
    <name evidence="8" type="ORF">F8568_043315</name>
</gene>
<evidence type="ECO:0000256" key="1">
    <source>
        <dbReference type="ARBA" id="ARBA00023015"/>
    </source>
</evidence>
<dbReference type="PRINTS" id="PR00046">
    <property type="entry name" value="SIGMA70FCT"/>
</dbReference>
<dbReference type="NCBIfam" id="TIGR02937">
    <property type="entry name" value="sigma70-ECF"/>
    <property type="match status" value="1"/>
</dbReference>
<dbReference type="Gene3D" id="1.10.10.10">
    <property type="entry name" value="Winged helix-like DNA-binding domain superfamily/Winged helix DNA-binding domain"/>
    <property type="match status" value="1"/>
</dbReference>
<dbReference type="InterPro" id="IPR013325">
    <property type="entry name" value="RNA_pol_sigma_r2"/>
</dbReference>
<evidence type="ECO:0000256" key="2">
    <source>
        <dbReference type="ARBA" id="ARBA00023082"/>
    </source>
</evidence>
<evidence type="ECO:0000313" key="9">
    <source>
        <dbReference type="Proteomes" id="UP000462055"/>
    </source>
</evidence>
<sequence>MDIAQPTGDGHPATQLHSRNDELFARRKELSDRIAELRAKAEAGDLDEVSEAALRRDERELDDLTSEIMAANYGLVRRYVAMFTSRSSQHSEDFQSAGKVGLLWAIASYDPARGSFASWAFKPIQREVLRAVRDADHPNLNLSDFEKRPAILAAERAFLEDHGADAVCDHAEIARRAGVTEAQVHRVLDAPRLESLQAPIGGQGEDTIPWEDRLPDPSSSIEDQVQLRFHLRALINHGLPNLNTRELYVLTRRFGLDGEEEQPLRVIGEQLGLSREGVRQIQQKALAKLNEPIADAV</sequence>
<keyword evidence="4" id="KW-0804">Transcription</keyword>
<keyword evidence="2" id="KW-0731">Sigma factor</keyword>
<dbReference type="Gene3D" id="1.20.120.1810">
    <property type="match status" value="1"/>
</dbReference>
<evidence type="ECO:0000256" key="4">
    <source>
        <dbReference type="ARBA" id="ARBA00023163"/>
    </source>
</evidence>
<evidence type="ECO:0000256" key="3">
    <source>
        <dbReference type="ARBA" id="ARBA00023125"/>
    </source>
</evidence>
<dbReference type="AlphaFoldDB" id="A0A6I4MLG3"/>
<dbReference type="InterPro" id="IPR013324">
    <property type="entry name" value="RNA_pol_sigma_r3/r4-like"/>
</dbReference>
<dbReference type="EMBL" id="WBMS02000062">
    <property type="protein sequence ID" value="MWA07058.1"/>
    <property type="molecule type" value="Genomic_DNA"/>
</dbReference>
<evidence type="ECO:0000256" key="5">
    <source>
        <dbReference type="SAM" id="MobiDB-lite"/>
    </source>
</evidence>
<evidence type="ECO:0000259" key="6">
    <source>
        <dbReference type="Pfam" id="PF04542"/>
    </source>
</evidence>
<organism evidence="8 9">
    <name type="scientific">Actinomadura physcomitrii</name>
    <dbReference type="NCBI Taxonomy" id="2650748"/>
    <lineage>
        <taxon>Bacteria</taxon>
        <taxon>Bacillati</taxon>
        <taxon>Actinomycetota</taxon>
        <taxon>Actinomycetes</taxon>
        <taxon>Streptosporangiales</taxon>
        <taxon>Thermomonosporaceae</taxon>
        <taxon>Actinomadura</taxon>
    </lineage>
</organism>
<accession>A0A6I4MLG3</accession>
<dbReference type="SUPFAM" id="SSF88946">
    <property type="entry name" value="Sigma2 domain of RNA polymerase sigma factors"/>
    <property type="match status" value="1"/>
</dbReference>
<dbReference type="Pfam" id="PF04545">
    <property type="entry name" value="Sigma70_r4"/>
    <property type="match status" value="1"/>
</dbReference>
<dbReference type="PANTHER" id="PTHR30603:SF47">
    <property type="entry name" value="RNA POLYMERASE SIGMA FACTOR SIGD, CHLOROPLASTIC"/>
    <property type="match status" value="1"/>
</dbReference>
<dbReference type="PANTHER" id="PTHR30603">
    <property type="entry name" value="RNA POLYMERASE SIGMA FACTOR RPO"/>
    <property type="match status" value="1"/>
</dbReference>
<feature type="domain" description="RNA polymerase sigma-70 region 4" evidence="7">
    <location>
        <begin position="239"/>
        <end position="289"/>
    </location>
</feature>
<dbReference type="GO" id="GO:0006352">
    <property type="term" value="P:DNA-templated transcription initiation"/>
    <property type="evidence" value="ECO:0007669"/>
    <property type="project" value="InterPro"/>
</dbReference>
<evidence type="ECO:0000259" key="7">
    <source>
        <dbReference type="Pfam" id="PF04545"/>
    </source>
</evidence>
<proteinExistence type="predicted"/>
<feature type="region of interest" description="Disordered" evidence="5">
    <location>
        <begin position="1"/>
        <end position="22"/>
    </location>
</feature>
<dbReference type="GO" id="GO:0016987">
    <property type="term" value="F:sigma factor activity"/>
    <property type="evidence" value="ECO:0007669"/>
    <property type="project" value="UniProtKB-KW"/>
</dbReference>
<dbReference type="InterPro" id="IPR000943">
    <property type="entry name" value="RNA_pol_sigma70"/>
</dbReference>
<keyword evidence="9" id="KW-1185">Reference proteome</keyword>
<dbReference type="InterPro" id="IPR007627">
    <property type="entry name" value="RNA_pol_sigma70_r2"/>
</dbReference>
<dbReference type="RefSeq" id="WP_151599968.1">
    <property type="nucleotide sequence ID" value="NZ_WBMS02000062.1"/>
</dbReference>
<dbReference type="Proteomes" id="UP000462055">
    <property type="component" value="Unassembled WGS sequence"/>
</dbReference>
<feature type="domain" description="RNA polymerase sigma-70 region 2" evidence="6">
    <location>
        <begin position="70"/>
        <end position="136"/>
    </location>
</feature>
<dbReference type="InterPro" id="IPR014284">
    <property type="entry name" value="RNA_pol_sigma-70_dom"/>
</dbReference>
<protein>
    <submittedName>
        <fullName evidence="8">Sigma-70 family RNA polymerase sigma factor</fullName>
    </submittedName>
</protein>
<name>A0A6I4MLG3_9ACTN</name>
<keyword evidence="1" id="KW-0805">Transcription regulation</keyword>